<name>A0ABS7UUQ9_9BACI</name>
<dbReference type="InterPro" id="IPR048147">
    <property type="entry name" value="CBO0543-like"/>
</dbReference>
<reference evidence="2" key="1">
    <citation type="submission" date="2024-05" db="EMBL/GenBank/DDBJ databases">
        <title>Metabacillus sp. nov., isolated from the rhizosphere soil of tomato plants.</title>
        <authorList>
            <person name="Ma R."/>
        </authorList>
    </citation>
    <scope>NUCLEOTIDE SEQUENCE</scope>
    <source>
        <strain evidence="2">DBTR6</strain>
    </source>
</reference>
<comment type="caution">
    <text evidence="2">The sequence shown here is derived from an EMBL/GenBank/DDBJ whole genome shotgun (WGS) entry which is preliminary data.</text>
</comment>
<sequence length="196" mass="23337">MKSSIPSEQSNRLEEIKNAQEKVFDLWNDYWFDYSALDTWQFWVNTFIIIIPLIILYFFIDRKRIFLLGFFGFNIHIWSAYLDGIATRANYLGYPYKVIPLFPIHFGMDTSLVPVLFIFLYQWTIIKKKNFYLYSLLLIAFISFIVKPLSAAHHLFQLNKGTNYFHIFMGYIIITLISKGITNLFLYLHIKENPTN</sequence>
<feature type="transmembrane region" description="Helical" evidence="1">
    <location>
        <begin position="164"/>
        <end position="188"/>
    </location>
</feature>
<keyword evidence="1" id="KW-0812">Transmembrane</keyword>
<evidence type="ECO:0000313" key="2">
    <source>
        <dbReference type="EMBL" id="MBZ5751954.1"/>
    </source>
</evidence>
<dbReference type="RefSeq" id="WP_224140285.1">
    <property type="nucleotide sequence ID" value="NZ_JAIQUM010000043.1"/>
</dbReference>
<protein>
    <submittedName>
        <fullName evidence="2">Uncharacterized protein</fullName>
    </submittedName>
</protein>
<dbReference type="Proteomes" id="UP001165287">
    <property type="component" value="Unassembled WGS sequence"/>
</dbReference>
<feature type="transmembrane region" description="Helical" evidence="1">
    <location>
        <begin position="102"/>
        <end position="124"/>
    </location>
</feature>
<organism evidence="2 3">
    <name type="scientific">Metabacillus rhizolycopersici</name>
    <dbReference type="NCBI Taxonomy" id="2875709"/>
    <lineage>
        <taxon>Bacteria</taxon>
        <taxon>Bacillati</taxon>
        <taxon>Bacillota</taxon>
        <taxon>Bacilli</taxon>
        <taxon>Bacillales</taxon>
        <taxon>Bacillaceae</taxon>
        <taxon>Metabacillus</taxon>
    </lineage>
</organism>
<evidence type="ECO:0000256" key="1">
    <source>
        <dbReference type="SAM" id="Phobius"/>
    </source>
</evidence>
<proteinExistence type="predicted"/>
<gene>
    <name evidence="2" type="ORF">K9V48_17285</name>
</gene>
<dbReference type="NCBIfam" id="NF041644">
    <property type="entry name" value="CBO0543_fam"/>
    <property type="match status" value="1"/>
</dbReference>
<keyword evidence="3" id="KW-1185">Reference proteome</keyword>
<feature type="transmembrane region" description="Helical" evidence="1">
    <location>
        <begin position="131"/>
        <end position="152"/>
    </location>
</feature>
<dbReference type="EMBL" id="JAIQUM010000043">
    <property type="protein sequence ID" value="MBZ5751954.1"/>
    <property type="molecule type" value="Genomic_DNA"/>
</dbReference>
<feature type="transmembrane region" description="Helical" evidence="1">
    <location>
        <begin position="40"/>
        <end position="60"/>
    </location>
</feature>
<keyword evidence="1" id="KW-1133">Transmembrane helix</keyword>
<evidence type="ECO:0000313" key="3">
    <source>
        <dbReference type="Proteomes" id="UP001165287"/>
    </source>
</evidence>
<accession>A0ABS7UUQ9</accession>
<feature type="transmembrane region" description="Helical" evidence="1">
    <location>
        <begin position="65"/>
        <end position="82"/>
    </location>
</feature>
<keyword evidence="1" id="KW-0472">Membrane</keyword>